<evidence type="ECO:0000313" key="3">
    <source>
        <dbReference type="Proteomes" id="UP000290572"/>
    </source>
</evidence>
<name>A0A498NZD4_LABRO</name>
<evidence type="ECO:0000313" key="2">
    <source>
        <dbReference type="EMBL" id="RXN37158.1"/>
    </source>
</evidence>
<comment type="caution">
    <text evidence="2">The sequence shown here is derived from an EMBL/GenBank/DDBJ whole genome shotgun (WGS) entry which is preliminary data.</text>
</comment>
<keyword evidence="3" id="KW-1185">Reference proteome</keyword>
<reference evidence="2 3" key="1">
    <citation type="submission" date="2018-03" db="EMBL/GenBank/DDBJ databases">
        <title>Draft genome sequence of Rohu Carp (Labeo rohita).</title>
        <authorList>
            <person name="Das P."/>
            <person name="Kushwaha B."/>
            <person name="Joshi C.G."/>
            <person name="Kumar D."/>
            <person name="Nagpure N.S."/>
            <person name="Sahoo L."/>
            <person name="Das S.P."/>
            <person name="Bit A."/>
            <person name="Patnaik S."/>
            <person name="Meher P.K."/>
            <person name="Jayasankar P."/>
            <person name="Koringa P.G."/>
            <person name="Patel N.V."/>
            <person name="Hinsu A.T."/>
            <person name="Kumar R."/>
            <person name="Pandey M."/>
            <person name="Agarwal S."/>
            <person name="Srivastava S."/>
            <person name="Singh M."/>
            <person name="Iquebal M.A."/>
            <person name="Jaiswal S."/>
            <person name="Angadi U.B."/>
            <person name="Kumar N."/>
            <person name="Raza M."/>
            <person name="Shah T.M."/>
            <person name="Rai A."/>
            <person name="Jena J.K."/>
        </authorList>
    </citation>
    <scope>NUCLEOTIDE SEQUENCE [LARGE SCALE GENOMIC DNA]</scope>
    <source>
        <strain evidence="2">DASCIFA01</strain>
        <tissue evidence="2">Testis</tissue>
    </source>
</reference>
<gene>
    <name evidence="2" type="ORF">ROHU_002294</name>
</gene>
<evidence type="ECO:0000256" key="1">
    <source>
        <dbReference type="SAM" id="MobiDB-lite"/>
    </source>
</evidence>
<organism evidence="2 3">
    <name type="scientific">Labeo rohita</name>
    <name type="common">Indian major carp</name>
    <name type="synonym">Cyprinus rohita</name>
    <dbReference type="NCBI Taxonomy" id="84645"/>
    <lineage>
        <taxon>Eukaryota</taxon>
        <taxon>Metazoa</taxon>
        <taxon>Chordata</taxon>
        <taxon>Craniata</taxon>
        <taxon>Vertebrata</taxon>
        <taxon>Euteleostomi</taxon>
        <taxon>Actinopterygii</taxon>
        <taxon>Neopterygii</taxon>
        <taxon>Teleostei</taxon>
        <taxon>Ostariophysi</taxon>
        <taxon>Cypriniformes</taxon>
        <taxon>Cyprinidae</taxon>
        <taxon>Labeoninae</taxon>
        <taxon>Labeonini</taxon>
        <taxon>Labeo</taxon>
    </lineage>
</organism>
<feature type="region of interest" description="Disordered" evidence="1">
    <location>
        <begin position="1"/>
        <end position="40"/>
    </location>
</feature>
<protein>
    <submittedName>
        <fullName evidence="2">Uncharacterized protein</fullName>
    </submittedName>
</protein>
<dbReference type="AlphaFoldDB" id="A0A498NZD4"/>
<accession>A0A498NZD4</accession>
<dbReference type="Proteomes" id="UP000290572">
    <property type="component" value="Unassembled WGS sequence"/>
</dbReference>
<sequence length="84" mass="9368">MFSEEVRRLQTPAAKIPIRDTARPQDVPYPSCRQDRHKGPKHCGILSESSVVVMATAVKQKLACGTLAQGFQHYHNNPVVTVRN</sequence>
<proteinExistence type="predicted"/>
<dbReference type="EMBL" id="QBIY01006262">
    <property type="protein sequence ID" value="RXN37158.1"/>
    <property type="molecule type" value="Genomic_DNA"/>
</dbReference>